<sequence length="129" mass="14078">MYVSSKTGCIKGQDCQYCHLAHPKKNRPRPCKATRLQCKQLASMLDVLSADAEQMIKATEVLGDNAAYMRTVLRGKQRQLAGEADSRAEAPTGRTTTSSAYDRRAGGPRRWRAHSSAVRTQAGGRGRAA</sequence>
<evidence type="ECO:0000256" key="1">
    <source>
        <dbReference type="SAM" id="MobiDB-lite"/>
    </source>
</evidence>
<organism evidence="2 3">
    <name type="scientific">Prorocentrum cordatum</name>
    <dbReference type="NCBI Taxonomy" id="2364126"/>
    <lineage>
        <taxon>Eukaryota</taxon>
        <taxon>Sar</taxon>
        <taxon>Alveolata</taxon>
        <taxon>Dinophyceae</taxon>
        <taxon>Prorocentrales</taxon>
        <taxon>Prorocentraceae</taxon>
        <taxon>Prorocentrum</taxon>
    </lineage>
</organism>
<evidence type="ECO:0008006" key="4">
    <source>
        <dbReference type="Google" id="ProtNLM"/>
    </source>
</evidence>
<reference evidence="2" key="1">
    <citation type="submission" date="2023-10" db="EMBL/GenBank/DDBJ databases">
        <authorList>
            <person name="Chen Y."/>
            <person name="Shah S."/>
            <person name="Dougan E. K."/>
            <person name="Thang M."/>
            <person name="Chan C."/>
        </authorList>
    </citation>
    <scope>NUCLEOTIDE SEQUENCE [LARGE SCALE GENOMIC DNA]</scope>
</reference>
<evidence type="ECO:0000313" key="2">
    <source>
        <dbReference type="EMBL" id="CAK0788108.1"/>
    </source>
</evidence>
<evidence type="ECO:0000313" key="3">
    <source>
        <dbReference type="Proteomes" id="UP001189429"/>
    </source>
</evidence>
<gene>
    <name evidence="2" type="ORF">PCOR1329_LOCUS73</name>
</gene>
<protein>
    <recommendedName>
        <fullName evidence="4">C3H1-type domain-containing protein</fullName>
    </recommendedName>
</protein>
<comment type="caution">
    <text evidence="2">The sequence shown here is derived from an EMBL/GenBank/DDBJ whole genome shotgun (WGS) entry which is preliminary data.</text>
</comment>
<proteinExistence type="predicted"/>
<dbReference type="EMBL" id="CAUYUJ010000002">
    <property type="protein sequence ID" value="CAK0788108.1"/>
    <property type="molecule type" value="Genomic_DNA"/>
</dbReference>
<dbReference type="Proteomes" id="UP001189429">
    <property type="component" value="Unassembled WGS sequence"/>
</dbReference>
<accession>A0ABN9P9W3</accession>
<name>A0ABN9P9W3_9DINO</name>
<keyword evidence="3" id="KW-1185">Reference proteome</keyword>
<feature type="region of interest" description="Disordered" evidence="1">
    <location>
        <begin position="77"/>
        <end position="129"/>
    </location>
</feature>